<name>A0A382C5A7_9ZZZZ</name>
<protein>
    <recommendedName>
        <fullName evidence="2">Phytanoyl-CoA dioxygenase</fullName>
    </recommendedName>
</protein>
<proteinExistence type="predicted"/>
<evidence type="ECO:0008006" key="2">
    <source>
        <dbReference type="Google" id="ProtNLM"/>
    </source>
</evidence>
<gene>
    <name evidence="1" type="ORF">METZ01_LOCUS173918</name>
</gene>
<dbReference type="EMBL" id="UINC01032808">
    <property type="protein sequence ID" value="SVB21064.1"/>
    <property type="molecule type" value="Genomic_DNA"/>
</dbReference>
<evidence type="ECO:0000313" key="1">
    <source>
        <dbReference type="EMBL" id="SVB21064.1"/>
    </source>
</evidence>
<reference evidence="1" key="1">
    <citation type="submission" date="2018-05" db="EMBL/GenBank/DDBJ databases">
        <authorList>
            <person name="Lanie J.A."/>
            <person name="Ng W.-L."/>
            <person name="Kazmierczak K.M."/>
            <person name="Andrzejewski T.M."/>
            <person name="Davidsen T.M."/>
            <person name="Wayne K.J."/>
            <person name="Tettelin H."/>
            <person name="Glass J.I."/>
            <person name="Rusch D."/>
            <person name="Podicherti R."/>
            <person name="Tsui H.-C.T."/>
            <person name="Winkler M.E."/>
        </authorList>
    </citation>
    <scope>NUCLEOTIDE SEQUENCE</scope>
</reference>
<organism evidence="1">
    <name type="scientific">marine metagenome</name>
    <dbReference type="NCBI Taxonomy" id="408172"/>
    <lineage>
        <taxon>unclassified sequences</taxon>
        <taxon>metagenomes</taxon>
        <taxon>ecological metagenomes</taxon>
    </lineage>
</organism>
<feature type="non-terminal residue" evidence="1">
    <location>
        <position position="100"/>
    </location>
</feature>
<sequence>MENYSHVQQPDLRYQYQFGVDQLDQMSDCVEAHGFAIVKDVLPKQMIDNLKQAVFDGTDPNCTLNQGESRTRHAWVESGAGAWQLLECHPFMKVHQHLIG</sequence>
<accession>A0A382C5A7</accession>
<dbReference type="AlphaFoldDB" id="A0A382C5A7"/>